<keyword evidence="3" id="KW-1185">Reference proteome</keyword>
<name>A0A511Z834_9BACL</name>
<dbReference type="Proteomes" id="UP000321901">
    <property type="component" value="Unassembled WGS sequence"/>
</dbReference>
<comment type="caution">
    <text evidence="2">The sequence shown here is derived from an EMBL/GenBank/DDBJ whole genome shotgun (WGS) entry which is preliminary data.</text>
</comment>
<organism evidence="2 3">
    <name type="scientific">Sporosarcina luteola</name>
    <dbReference type="NCBI Taxonomy" id="582850"/>
    <lineage>
        <taxon>Bacteria</taxon>
        <taxon>Bacillati</taxon>
        <taxon>Bacillota</taxon>
        <taxon>Bacilli</taxon>
        <taxon>Bacillales</taxon>
        <taxon>Caryophanaceae</taxon>
        <taxon>Sporosarcina</taxon>
    </lineage>
</organism>
<gene>
    <name evidence="2" type="ORF">SLU01_19170</name>
</gene>
<evidence type="ECO:0000256" key="1">
    <source>
        <dbReference type="SAM" id="Coils"/>
    </source>
</evidence>
<dbReference type="EMBL" id="BJYL01000024">
    <property type="protein sequence ID" value="GEN83605.1"/>
    <property type="molecule type" value="Genomic_DNA"/>
</dbReference>
<sequence length="89" mass="10711">MIHKRPEDNIRDLIKAQKSIRTTRLKNLVEPILEKVAWQEEALQRNVQTIRSLNDRAQRAEERLKEERRKVSDMELSMRIVKSWSEEKS</sequence>
<protein>
    <submittedName>
        <fullName evidence="2">Uncharacterized protein</fullName>
    </submittedName>
</protein>
<evidence type="ECO:0000313" key="2">
    <source>
        <dbReference type="EMBL" id="GEN83605.1"/>
    </source>
</evidence>
<keyword evidence="1" id="KW-0175">Coiled coil</keyword>
<accession>A0A511Z834</accession>
<feature type="coiled-coil region" evidence="1">
    <location>
        <begin position="40"/>
        <end position="77"/>
    </location>
</feature>
<dbReference type="AlphaFoldDB" id="A0A511Z834"/>
<proteinExistence type="predicted"/>
<evidence type="ECO:0000313" key="3">
    <source>
        <dbReference type="Proteomes" id="UP000321901"/>
    </source>
</evidence>
<reference evidence="2 3" key="1">
    <citation type="submission" date="2019-07" db="EMBL/GenBank/DDBJ databases">
        <title>Whole genome shotgun sequence of Sporosarcina luteola NBRC 105378.</title>
        <authorList>
            <person name="Hosoyama A."/>
            <person name="Uohara A."/>
            <person name="Ohji S."/>
            <person name="Ichikawa N."/>
        </authorList>
    </citation>
    <scope>NUCLEOTIDE SEQUENCE [LARGE SCALE GENOMIC DNA]</scope>
    <source>
        <strain evidence="2 3">NBRC 105378</strain>
    </source>
</reference>